<keyword evidence="8 15" id="KW-1133">Transmembrane helix</keyword>
<dbReference type="PANTHER" id="PTHR45569">
    <property type="entry name" value="SENSOR PROTEIN KDPD"/>
    <property type="match status" value="1"/>
</dbReference>
<dbReference type="InterPro" id="IPR029016">
    <property type="entry name" value="GAF-like_dom_sf"/>
</dbReference>
<sequence>MTEDILAIPYRHRPVAIRLAGYSGALLLVALATVVGLFLASRWGNSPVVMLYLLPVLAAAIYGGLGPGLLAAVASALAYNYYFTAPVHTFVIHSAADIVTVMVLFLVALVCSQLAASIRQQAQIASQHAARNAAIAGFARRLLSARGEAEVAEASALRLAQLFGCHVVILSPDNEAPPMARSSPDATLSPSDLAAASFTLLSGERSGRGEKRAPQADWQFHPVMADTDVIAAVGLARNDGAPPIRDDGLWLFESLTDQMALALDRARLDGEARASAALRARDKLRSALLTSIGDDVKPRLKAIQAAVRALRREGAADRTLVAQLDSEVTGVERHIDNLVDVGPVAQHEAIELGEISIDLHRRTVSRLGEPVHLTPKEFAVLSELAKHAGRVLTHAQLLRAVWGPAQQDHVDYLRVAVGTLRKKLERDPANPELIRNEPGVGYRLAA</sequence>
<evidence type="ECO:0000313" key="17">
    <source>
        <dbReference type="EMBL" id="MEJ6009612.1"/>
    </source>
</evidence>
<comment type="caution">
    <text evidence="17">The sequence shown here is derived from an EMBL/GenBank/DDBJ whole genome shotgun (WGS) entry which is preliminary data.</text>
</comment>
<dbReference type="InterPro" id="IPR025201">
    <property type="entry name" value="KdpD_TM"/>
</dbReference>
<accession>A0ABU8S6M3</accession>
<reference evidence="17 18" key="1">
    <citation type="submission" date="2024-03" db="EMBL/GenBank/DDBJ databases">
        <authorList>
            <person name="Jo J.-H."/>
        </authorList>
    </citation>
    <scope>NUCLEOTIDE SEQUENCE [LARGE SCALE GENOMIC DNA]</scope>
    <source>
        <strain evidence="17 18">AS3R-12</strain>
    </source>
</reference>
<dbReference type="InterPro" id="IPR016032">
    <property type="entry name" value="Sig_transdc_resp-reg_C-effctor"/>
</dbReference>
<keyword evidence="4 15" id="KW-0812">Transmembrane</keyword>
<keyword evidence="18" id="KW-1185">Reference proteome</keyword>
<dbReference type="PANTHER" id="PTHR45569:SF1">
    <property type="entry name" value="SENSOR PROTEIN KDPD"/>
    <property type="match status" value="1"/>
</dbReference>
<keyword evidence="5" id="KW-0547">Nucleotide-binding</keyword>
<evidence type="ECO:0000256" key="2">
    <source>
        <dbReference type="ARBA" id="ARBA00022553"/>
    </source>
</evidence>
<feature type="transmembrane region" description="Helical" evidence="15">
    <location>
        <begin position="52"/>
        <end position="78"/>
    </location>
</feature>
<dbReference type="InterPro" id="IPR001867">
    <property type="entry name" value="OmpR/PhoB-type_DNA-bd"/>
</dbReference>
<dbReference type="SUPFAM" id="SSF55781">
    <property type="entry name" value="GAF domain-like"/>
    <property type="match status" value="1"/>
</dbReference>
<dbReference type="Gene3D" id="3.30.450.40">
    <property type="match status" value="1"/>
</dbReference>
<evidence type="ECO:0000313" key="18">
    <source>
        <dbReference type="Proteomes" id="UP001379235"/>
    </source>
</evidence>
<feature type="domain" description="OmpR/PhoB-type" evidence="16">
    <location>
        <begin position="347"/>
        <end position="446"/>
    </location>
</feature>
<dbReference type="PROSITE" id="PS51755">
    <property type="entry name" value="OMPR_PHOB"/>
    <property type="match status" value="1"/>
</dbReference>
<evidence type="ECO:0000256" key="1">
    <source>
        <dbReference type="ARBA" id="ARBA00004141"/>
    </source>
</evidence>
<evidence type="ECO:0000256" key="12">
    <source>
        <dbReference type="ARBA" id="ARBA00023136"/>
    </source>
</evidence>
<dbReference type="InterPro" id="IPR038318">
    <property type="entry name" value="KdpD_sf"/>
</dbReference>
<keyword evidence="7" id="KW-0067">ATP-binding</keyword>
<gene>
    <name evidence="17" type="ORF">WG900_06745</name>
</gene>
<protein>
    <submittedName>
        <fullName evidence="17">DUF4118 domain-containing protein</fullName>
    </submittedName>
</protein>
<evidence type="ECO:0000256" key="4">
    <source>
        <dbReference type="ARBA" id="ARBA00022692"/>
    </source>
</evidence>
<proteinExistence type="predicted"/>
<evidence type="ECO:0000256" key="7">
    <source>
        <dbReference type="ARBA" id="ARBA00022840"/>
    </source>
</evidence>
<evidence type="ECO:0000256" key="9">
    <source>
        <dbReference type="ARBA" id="ARBA00023012"/>
    </source>
</evidence>
<evidence type="ECO:0000256" key="14">
    <source>
        <dbReference type="PROSITE-ProRule" id="PRU01091"/>
    </source>
</evidence>
<keyword evidence="6" id="KW-0418">Kinase</keyword>
<organism evidence="17 18">
    <name type="scientific">Novosphingobium aquae</name>
    <dbReference type="NCBI Taxonomy" id="3133435"/>
    <lineage>
        <taxon>Bacteria</taxon>
        <taxon>Pseudomonadati</taxon>
        <taxon>Pseudomonadota</taxon>
        <taxon>Alphaproteobacteria</taxon>
        <taxon>Sphingomonadales</taxon>
        <taxon>Sphingomonadaceae</taxon>
        <taxon>Novosphingobium</taxon>
    </lineage>
</organism>
<dbReference type="SUPFAM" id="SSF46894">
    <property type="entry name" value="C-terminal effector domain of the bipartite response regulators"/>
    <property type="match status" value="1"/>
</dbReference>
<evidence type="ECO:0000256" key="5">
    <source>
        <dbReference type="ARBA" id="ARBA00022741"/>
    </source>
</evidence>
<feature type="DNA-binding region" description="OmpR/PhoB-type" evidence="14">
    <location>
        <begin position="347"/>
        <end position="446"/>
    </location>
</feature>
<feature type="transmembrane region" description="Helical" evidence="15">
    <location>
        <begin position="20"/>
        <end position="40"/>
    </location>
</feature>
<evidence type="ECO:0000256" key="13">
    <source>
        <dbReference type="ARBA" id="ARBA00023163"/>
    </source>
</evidence>
<name>A0ABU8S6M3_9SPHN</name>
<dbReference type="InterPro" id="IPR052023">
    <property type="entry name" value="Histidine_kinase_KdpD"/>
</dbReference>
<evidence type="ECO:0000256" key="6">
    <source>
        <dbReference type="ARBA" id="ARBA00022777"/>
    </source>
</evidence>
<dbReference type="Gene3D" id="1.10.10.10">
    <property type="entry name" value="Winged helix-like DNA-binding domain superfamily/Winged helix DNA-binding domain"/>
    <property type="match status" value="1"/>
</dbReference>
<dbReference type="EMBL" id="JBBHJY010000002">
    <property type="protein sequence ID" value="MEJ6009612.1"/>
    <property type="molecule type" value="Genomic_DNA"/>
</dbReference>
<dbReference type="Proteomes" id="UP001379235">
    <property type="component" value="Unassembled WGS sequence"/>
</dbReference>
<keyword evidence="9" id="KW-0902">Two-component regulatory system</keyword>
<evidence type="ECO:0000256" key="15">
    <source>
        <dbReference type="SAM" id="Phobius"/>
    </source>
</evidence>
<keyword evidence="12 15" id="KW-0472">Membrane</keyword>
<keyword evidence="2" id="KW-0597">Phosphoprotein</keyword>
<evidence type="ECO:0000259" key="16">
    <source>
        <dbReference type="PROSITE" id="PS51755"/>
    </source>
</evidence>
<dbReference type="RefSeq" id="WP_339965776.1">
    <property type="nucleotide sequence ID" value="NZ_JBBHJY010000002.1"/>
</dbReference>
<keyword evidence="11 14" id="KW-0238">DNA-binding</keyword>
<evidence type="ECO:0000256" key="3">
    <source>
        <dbReference type="ARBA" id="ARBA00022679"/>
    </source>
</evidence>
<dbReference type="Pfam" id="PF00486">
    <property type="entry name" value="Trans_reg_C"/>
    <property type="match status" value="1"/>
</dbReference>
<dbReference type="CDD" id="cd00383">
    <property type="entry name" value="trans_reg_C"/>
    <property type="match status" value="1"/>
</dbReference>
<dbReference type="SMART" id="SM00862">
    <property type="entry name" value="Trans_reg_C"/>
    <property type="match status" value="1"/>
</dbReference>
<feature type="transmembrane region" description="Helical" evidence="15">
    <location>
        <begin position="90"/>
        <end position="111"/>
    </location>
</feature>
<keyword evidence="3" id="KW-0808">Transferase</keyword>
<dbReference type="InterPro" id="IPR036388">
    <property type="entry name" value="WH-like_DNA-bd_sf"/>
</dbReference>
<keyword evidence="13" id="KW-0804">Transcription</keyword>
<dbReference type="Pfam" id="PF13493">
    <property type="entry name" value="DUF4118"/>
    <property type="match status" value="1"/>
</dbReference>
<dbReference type="Gene3D" id="1.20.120.620">
    <property type="entry name" value="Backbone structure of the membrane domain of e. Coli histidine kinase receptor kdpd"/>
    <property type="match status" value="1"/>
</dbReference>
<evidence type="ECO:0000256" key="10">
    <source>
        <dbReference type="ARBA" id="ARBA00023015"/>
    </source>
</evidence>
<evidence type="ECO:0000256" key="8">
    <source>
        <dbReference type="ARBA" id="ARBA00022989"/>
    </source>
</evidence>
<keyword evidence="10" id="KW-0805">Transcription regulation</keyword>
<comment type="subcellular location">
    <subcellularLocation>
        <location evidence="1">Membrane</location>
        <topology evidence="1">Multi-pass membrane protein</topology>
    </subcellularLocation>
</comment>
<evidence type="ECO:0000256" key="11">
    <source>
        <dbReference type="ARBA" id="ARBA00023125"/>
    </source>
</evidence>